<comment type="caution">
    <text evidence="2">The sequence shown here is derived from an EMBL/GenBank/DDBJ whole genome shotgun (WGS) entry which is preliminary data.</text>
</comment>
<organism evidence="2 3">
    <name type="scientific">Salinirubrum litoreum</name>
    <dbReference type="NCBI Taxonomy" id="1126234"/>
    <lineage>
        <taxon>Archaea</taxon>
        <taxon>Methanobacteriati</taxon>
        <taxon>Methanobacteriota</taxon>
        <taxon>Stenosarchaea group</taxon>
        <taxon>Halobacteria</taxon>
        <taxon>Halobacteriales</taxon>
        <taxon>Haloferacaceae</taxon>
        <taxon>Salinirubrum</taxon>
    </lineage>
</organism>
<evidence type="ECO:0000313" key="2">
    <source>
        <dbReference type="EMBL" id="MFC5367340.1"/>
    </source>
</evidence>
<evidence type="ECO:0000256" key="1">
    <source>
        <dbReference type="SAM" id="MobiDB-lite"/>
    </source>
</evidence>
<dbReference type="RefSeq" id="WP_227229600.1">
    <property type="nucleotide sequence ID" value="NZ_JAJCVJ010000002.1"/>
</dbReference>
<name>A0ABD5RBF9_9EURY</name>
<feature type="region of interest" description="Disordered" evidence="1">
    <location>
        <begin position="21"/>
        <end position="65"/>
    </location>
</feature>
<keyword evidence="3" id="KW-1185">Reference proteome</keyword>
<gene>
    <name evidence="2" type="ORF">ACFPJ5_10345</name>
</gene>
<dbReference type="AlphaFoldDB" id="A0ABD5RBF9"/>
<dbReference type="PROSITE" id="PS51257">
    <property type="entry name" value="PROKAR_LIPOPROTEIN"/>
    <property type="match status" value="1"/>
</dbReference>
<evidence type="ECO:0000313" key="3">
    <source>
        <dbReference type="Proteomes" id="UP001596201"/>
    </source>
</evidence>
<dbReference type="Proteomes" id="UP001596201">
    <property type="component" value="Unassembled WGS sequence"/>
</dbReference>
<dbReference type="EMBL" id="JBHSKX010000002">
    <property type="protein sequence ID" value="MFC5367340.1"/>
    <property type="molecule type" value="Genomic_DNA"/>
</dbReference>
<feature type="compositionally biased region" description="Low complexity" evidence="1">
    <location>
        <begin position="21"/>
        <end position="52"/>
    </location>
</feature>
<sequence>MFRRSLLAALAALTAGCSDAVVPTETPTTTDAETTTRTETSTSPTTTASPTEEPTEEPTTPRPTVAERIETAQSLIDAAVADYRSYGDGGFAGAVTAGTTMFDPAPITRSLAAASRELDAVDAADPPPTPDERTTIQRLRTWLAFFRAVVETVPAYVACLRSARRVAARTFEGPDSSARRELDALTDAVDRAEAGYDAVVRTGSRLSRSVTELVADVSLEQARRKVDRLADELEAADALRAGYTTTLSERDDFADALATLDDEQFGTAAFRFRVVADRFRRAERRLTARPAPGAFASLVTDLACYTGAFADAAASYADAATAYGDARTADADLFVSDARAALSRAGACVA</sequence>
<protein>
    <recommendedName>
        <fullName evidence="4">DUF3829 domain-containing protein</fullName>
    </recommendedName>
</protein>
<accession>A0ABD5RBF9</accession>
<reference evidence="2 3" key="1">
    <citation type="journal article" date="2019" name="Int. J. Syst. Evol. Microbiol.">
        <title>The Global Catalogue of Microorganisms (GCM) 10K type strain sequencing project: providing services to taxonomists for standard genome sequencing and annotation.</title>
        <authorList>
            <consortium name="The Broad Institute Genomics Platform"/>
            <consortium name="The Broad Institute Genome Sequencing Center for Infectious Disease"/>
            <person name="Wu L."/>
            <person name="Ma J."/>
        </authorList>
    </citation>
    <scope>NUCLEOTIDE SEQUENCE [LARGE SCALE GENOMIC DNA]</scope>
    <source>
        <strain evidence="2 3">CGMCC 1.12237</strain>
    </source>
</reference>
<evidence type="ECO:0008006" key="4">
    <source>
        <dbReference type="Google" id="ProtNLM"/>
    </source>
</evidence>
<proteinExistence type="predicted"/>